<dbReference type="AlphaFoldDB" id="A0A367Y730"/>
<reference evidence="2 3" key="1">
    <citation type="submission" date="2018-07" db="EMBL/GenBank/DDBJ databases">
        <title>Microbacterium endoborsara sp. nov., a novel actinobacterium isolated from Borszczowia aralocaspica.</title>
        <authorList>
            <person name="An D."/>
        </authorList>
    </citation>
    <scope>NUCLEOTIDE SEQUENCE [LARGE SCALE GENOMIC DNA]</scope>
    <source>
        <strain evidence="2 3">C1.15228</strain>
    </source>
</reference>
<dbReference type="InterPro" id="IPR002575">
    <property type="entry name" value="Aminoglycoside_PTrfase"/>
</dbReference>
<dbReference type="Pfam" id="PF01636">
    <property type="entry name" value="APH"/>
    <property type="match status" value="1"/>
</dbReference>
<dbReference type="InterPro" id="IPR011009">
    <property type="entry name" value="Kinase-like_dom_sf"/>
</dbReference>
<dbReference type="Proteomes" id="UP000253508">
    <property type="component" value="Unassembled WGS sequence"/>
</dbReference>
<dbReference type="OrthoDB" id="21342at2"/>
<comment type="caution">
    <text evidence="2">The sequence shown here is derived from an EMBL/GenBank/DDBJ whole genome shotgun (WGS) entry which is preliminary data.</text>
</comment>
<dbReference type="GO" id="GO:0016740">
    <property type="term" value="F:transferase activity"/>
    <property type="evidence" value="ECO:0007669"/>
    <property type="project" value="UniProtKB-KW"/>
</dbReference>
<dbReference type="SUPFAM" id="SSF56112">
    <property type="entry name" value="Protein kinase-like (PK-like)"/>
    <property type="match status" value="1"/>
</dbReference>
<keyword evidence="2" id="KW-0808">Transferase</keyword>
<protein>
    <submittedName>
        <fullName evidence="2">Aminoglycoside phosphotransferase family protein</fullName>
    </submittedName>
</protein>
<evidence type="ECO:0000313" key="2">
    <source>
        <dbReference type="EMBL" id="RCK61637.1"/>
    </source>
</evidence>
<keyword evidence="3" id="KW-1185">Reference proteome</keyword>
<evidence type="ECO:0000313" key="3">
    <source>
        <dbReference type="Proteomes" id="UP000253508"/>
    </source>
</evidence>
<accession>A0A367Y730</accession>
<sequence>MNWSGGVLDSAKAERVTRWIGESELVANLSWGLVDTVVLHVRSPVGDVIVKTAGPGNHHIGREIAAHRGGTEPLVAVGRTSRMLHTDGALNLLVLEYQTGVLVQGSGLELSADVHRQAGAMLRLMHSAAPAPGGEDYVRTILDRASRWLATEHRIAAELVRRSAEILKSASALPVRLVPTHGDWHTRNWLIDDGFVKAIDFGRFAYRAASSDLTRLAVKEWRGRPDLEHAFLDGYGEDPRDPELWRLELLGEAIGTAAWAYQVKDEKFEAQGHRKLSEALALF</sequence>
<proteinExistence type="predicted"/>
<feature type="domain" description="Aminoglycoside phosphotransferase" evidence="1">
    <location>
        <begin position="65"/>
        <end position="241"/>
    </location>
</feature>
<dbReference type="Gene3D" id="3.90.1200.10">
    <property type="match status" value="1"/>
</dbReference>
<dbReference type="RefSeq" id="WP_114116741.1">
    <property type="nucleotide sequence ID" value="NZ_BMHU01000001.1"/>
</dbReference>
<gene>
    <name evidence="2" type="ORF">DTO57_03135</name>
</gene>
<evidence type="ECO:0000259" key="1">
    <source>
        <dbReference type="Pfam" id="PF01636"/>
    </source>
</evidence>
<dbReference type="EMBL" id="QORO01000001">
    <property type="protein sequence ID" value="RCK61637.1"/>
    <property type="molecule type" value="Genomic_DNA"/>
</dbReference>
<name>A0A367Y730_9MICO</name>
<organism evidence="2 3">
    <name type="scientific">Microbacterium sorbitolivorans</name>
    <dbReference type="NCBI Taxonomy" id="1867410"/>
    <lineage>
        <taxon>Bacteria</taxon>
        <taxon>Bacillati</taxon>
        <taxon>Actinomycetota</taxon>
        <taxon>Actinomycetes</taxon>
        <taxon>Micrococcales</taxon>
        <taxon>Microbacteriaceae</taxon>
        <taxon>Microbacterium</taxon>
    </lineage>
</organism>